<dbReference type="InterPro" id="IPR036928">
    <property type="entry name" value="AS_sf"/>
</dbReference>
<feature type="chain" id="PRO_5012563714" evidence="1">
    <location>
        <begin position="28"/>
        <end position="522"/>
    </location>
</feature>
<evidence type="ECO:0000313" key="4">
    <source>
        <dbReference type="Proteomes" id="UP000243542"/>
    </source>
</evidence>
<dbReference type="SUPFAM" id="SSF75304">
    <property type="entry name" value="Amidase signature (AS) enzymes"/>
    <property type="match status" value="1"/>
</dbReference>
<dbReference type="PANTHER" id="PTHR42678:SF34">
    <property type="entry name" value="OS04G0183300 PROTEIN"/>
    <property type="match status" value="1"/>
</dbReference>
<dbReference type="NCBIfam" id="NF006006">
    <property type="entry name" value="PRK08137.1"/>
    <property type="match status" value="1"/>
</dbReference>
<comment type="caution">
    <text evidence="3">The sequence shown here is derived from an EMBL/GenBank/DDBJ whole genome shotgun (WGS) entry which is preliminary data.</text>
</comment>
<dbReference type="InterPro" id="IPR023631">
    <property type="entry name" value="Amidase_dom"/>
</dbReference>
<evidence type="ECO:0000259" key="2">
    <source>
        <dbReference type="Pfam" id="PF01425"/>
    </source>
</evidence>
<dbReference type="PANTHER" id="PTHR42678">
    <property type="entry name" value="AMIDASE"/>
    <property type="match status" value="1"/>
</dbReference>
<dbReference type="RefSeq" id="WP_098511147.1">
    <property type="nucleotide sequence ID" value="NZ_JBIAKZ010000013.1"/>
</dbReference>
<evidence type="ECO:0000256" key="1">
    <source>
        <dbReference type="SAM" id="SignalP"/>
    </source>
</evidence>
<organism evidence="3 4">
    <name type="scientific">Amycolatopsis sulphurea</name>
    <dbReference type="NCBI Taxonomy" id="76022"/>
    <lineage>
        <taxon>Bacteria</taxon>
        <taxon>Bacillati</taxon>
        <taxon>Actinomycetota</taxon>
        <taxon>Actinomycetes</taxon>
        <taxon>Pseudonocardiales</taxon>
        <taxon>Pseudonocardiaceae</taxon>
        <taxon>Amycolatopsis</taxon>
    </lineage>
</organism>
<feature type="signal peptide" evidence="1">
    <location>
        <begin position="1"/>
        <end position="27"/>
    </location>
</feature>
<evidence type="ECO:0000313" key="3">
    <source>
        <dbReference type="EMBL" id="PFG47201.1"/>
    </source>
</evidence>
<sequence length="522" mass="54719">MPSFRTVLTTAFAATLTVGLAPGVATADSFDLDRTDIPALQARMASGRLTAVGLTTAYLSRIRAIDPQVNAVLAVNPRALAQAIASDVRRDAGRVRGPLDGIPVLVKDNVNTRDQQTTAGSRALRSRPVKDATLITRLRNAGAVILGKANLSEWANFRAKKPTSGWSAVGGQTHNPYVLDHNPCGSSAGSAAGVAASLSQVAIGSETDGSIVCPAGMTGTVGHKPSLGLVSRTGVVPISAARDTAGPIARNVVDAALTLSVLQGRDPSDPATARYPDDQPTDYAALLHPGALRGARVGLWRLPVLGPDTDTVVTHVKESLQRAGATVVEVTPPYQDRLAELEFPALLTEFHRDIDAYLATRPTGPRNLADLIAYNRRDPRERICFAGQELFEQALAAPGPRDPGYLANRAELSDLARRSLDETLAKHHLDAIASPTNPPAWRTDCTTGDDDVIPSSTPAAAAGYPDVTVPAGAVGPLPVGISFMGEQWSDARMLALAADYTRVAPARVSPRFLPALPGAVTG</sequence>
<keyword evidence="1" id="KW-0732">Signal</keyword>
<dbReference type="EMBL" id="PDJK01000002">
    <property type="protein sequence ID" value="PFG47201.1"/>
    <property type="molecule type" value="Genomic_DNA"/>
</dbReference>
<name>A0A2A9F8W2_9PSEU</name>
<proteinExistence type="predicted"/>
<dbReference type="AlphaFoldDB" id="A0A2A9F8W2"/>
<reference evidence="3 4" key="1">
    <citation type="submission" date="2017-10" db="EMBL/GenBank/DDBJ databases">
        <title>Sequencing the genomes of 1000 actinobacteria strains.</title>
        <authorList>
            <person name="Klenk H.-P."/>
        </authorList>
    </citation>
    <scope>NUCLEOTIDE SEQUENCE [LARGE SCALE GENOMIC DNA]</scope>
    <source>
        <strain evidence="3 4">DSM 46092</strain>
    </source>
</reference>
<dbReference type="Proteomes" id="UP000243542">
    <property type="component" value="Unassembled WGS sequence"/>
</dbReference>
<accession>A0A2A9F8W2</accession>
<dbReference type="Gene3D" id="3.90.1300.10">
    <property type="entry name" value="Amidase signature (AS) domain"/>
    <property type="match status" value="1"/>
</dbReference>
<feature type="domain" description="Amidase" evidence="2">
    <location>
        <begin position="54"/>
        <end position="494"/>
    </location>
</feature>
<keyword evidence="4" id="KW-1185">Reference proteome</keyword>
<protein>
    <submittedName>
        <fullName evidence="3">Amidase</fullName>
    </submittedName>
</protein>
<dbReference type="Pfam" id="PF01425">
    <property type="entry name" value="Amidase"/>
    <property type="match status" value="1"/>
</dbReference>
<gene>
    <name evidence="3" type="ORF">ATK36_2233</name>
</gene>